<evidence type="ECO:0000313" key="3">
    <source>
        <dbReference type="EMBL" id="GBG70887.1"/>
    </source>
</evidence>
<feature type="compositionally biased region" description="Low complexity" evidence="1">
    <location>
        <begin position="361"/>
        <end position="378"/>
    </location>
</feature>
<feature type="domain" description="HAT C-terminal dimerisation" evidence="2">
    <location>
        <begin position="2"/>
        <end position="66"/>
    </location>
</feature>
<feature type="compositionally biased region" description="Low complexity" evidence="1">
    <location>
        <begin position="413"/>
        <end position="428"/>
    </location>
</feature>
<dbReference type="OrthoDB" id="2017576at2759"/>
<dbReference type="Gramene" id="GBG70887">
    <property type="protein sequence ID" value="GBG70887"/>
    <property type="gene ID" value="CBR_g8187"/>
</dbReference>
<gene>
    <name evidence="3" type="ORF">CBR_g8187</name>
</gene>
<keyword evidence="4" id="KW-1185">Reference proteome</keyword>
<organism evidence="3 4">
    <name type="scientific">Chara braunii</name>
    <name type="common">Braun's stonewort</name>
    <dbReference type="NCBI Taxonomy" id="69332"/>
    <lineage>
        <taxon>Eukaryota</taxon>
        <taxon>Viridiplantae</taxon>
        <taxon>Streptophyta</taxon>
        <taxon>Charophyceae</taxon>
        <taxon>Charales</taxon>
        <taxon>Characeae</taxon>
        <taxon>Chara</taxon>
    </lineage>
</organism>
<dbReference type="Pfam" id="PF05699">
    <property type="entry name" value="Dimer_Tnp_hAT"/>
    <property type="match status" value="1"/>
</dbReference>
<dbReference type="Proteomes" id="UP000265515">
    <property type="component" value="Unassembled WGS sequence"/>
</dbReference>
<reference evidence="3 4" key="1">
    <citation type="journal article" date="2018" name="Cell">
        <title>The Chara Genome: Secondary Complexity and Implications for Plant Terrestrialization.</title>
        <authorList>
            <person name="Nishiyama T."/>
            <person name="Sakayama H."/>
            <person name="Vries J.D."/>
            <person name="Buschmann H."/>
            <person name="Saint-Marcoux D."/>
            <person name="Ullrich K.K."/>
            <person name="Haas F.B."/>
            <person name="Vanderstraeten L."/>
            <person name="Becker D."/>
            <person name="Lang D."/>
            <person name="Vosolsobe S."/>
            <person name="Rombauts S."/>
            <person name="Wilhelmsson P.K.I."/>
            <person name="Janitza P."/>
            <person name="Kern R."/>
            <person name="Heyl A."/>
            <person name="Rumpler F."/>
            <person name="Villalobos L.I.A.C."/>
            <person name="Clay J.M."/>
            <person name="Skokan R."/>
            <person name="Toyoda A."/>
            <person name="Suzuki Y."/>
            <person name="Kagoshima H."/>
            <person name="Schijlen E."/>
            <person name="Tajeshwar N."/>
            <person name="Catarino B."/>
            <person name="Hetherington A.J."/>
            <person name="Saltykova A."/>
            <person name="Bonnot C."/>
            <person name="Breuninger H."/>
            <person name="Symeonidi A."/>
            <person name="Radhakrishnan G.V."/>
            <person name="Van Nieuwerburgh F."/>
            <person name="Deforce D."/>
            <person name="Chang C."/>
            <person name="Karol K.G."/>
            <person name="Hedrich R."/>
            <person name="Ulvskov P."/>
            <person name="Glockner G."/>
            <person name="Delwiche C.F."/>
            <person name="Petrasek J."/>
            <person name="Van de Peer Y."/>
            <person name="Friml J."/>
            <person name="Beilby M."/>
            <person name="Dolan L."/>
            <person name="Kohara Y."/>
            <person name="Sugano S."/>
            <person name="Fujiyama A."/>
            <person name="Delaux P.-M."/>
            <person name="Quint M."/>
            <person name="TheiBen G."/>
            <person name="Hagemann M."/>
            <person name="Harholt J."/>
            <person name="Dunand C."/>
            <person name="Zachgo S."/>
            <person name="Langdale J."/>
            <person name="Maumus F."/>
            <person name="Straeten D.V.D."/>
            <person name="Gould S.B."/>
            <person name="Rensing S.A."/>
        </authorList>
    </citation>
    <scope>NUCLEOTIDE SEQUENCE [LARGE SCALE GENOMIC DNA]</scope>
    <source>
        <strain evidence="3 4">S276</strain>
    </source>
</reference>
<sequence length="545" mass="61069">MHPALWWHLHGRGAPKLQAIAKAVLGMWSTTSPCERNWATHDFVHTKRRNRLTSESVEKLVFIHWNLQLLSASRKPEGRYIDIWADQLEDPPVGVDDGDVVPDDVDMDKWEAAARANRHKEGRDRIGAERGLEDEEADMSLWQDDAWMHREMMEQAQAERNKGKTIVEDQHDVFDEWATLNPHGDLDTYVDGSFNSVRTLRERVGGHVDLEALLQRDDDVEERERFYEEIPMAEEGAQPLADQRAEQLVRESMAAIVEQRAKQRVQSSADCRVSLRVEHRVDYRIERRVDMTVHQVVEQTTSDRPRFRVDDKMGESVVQDRGGMTQGSFYGIPPLPTLPARVLDDLDPQTRSVRTPSRPIVVDSGSTGVGGVVDSYSTRGRPGQPPPSQDVHTLHASRAASSSFVQRCTRMRSSSTSHTLASSPLGIPLLPPRRPGAIMDNVKTSRANRKRKLSEDDGATTPVTKKKAVGPQGGATHGVRTHSRVAEDSTSKHSSRIVDDDPDEENDALSSDGMSDSDYEEETRLRGVDEVVSYDTLESADDAAE</sequence>
<proteinExistence type="predicted"/>
<dbReference type="InterPro" id="IPR008906">
    <property type="entry name" value="HATC_C_dom"/>
</dbReference>
<dbReference type="EMBL" id="BFEA01000137">
    <property type="protein sequence ID" value="GBG70887.1"/>
    <property type="molecule type" value="Genomic_DNA"/>
</dbReference>
<feature type="compositionally biased region" description="Basic and acidic residues" evidence="1">
    <location>
        <begin position="484"/>
        <end position="499"/>
    </location>
</feature>
<comment type="caution">
    <text evidence="3">The sequence shown here is derived from an EMBL/GenBank/DDBJ whole genome shotgun (WGS) entry which is preliminary data.</text>
</comment>
<evidence type="ECO:0000259" key="2">
    <source>
        <dbReference type="Pfam" id="PF05699"/>
    </source>
</evidence>
<name>A0A388KLH3_CHABU</name>
<dbReference type="AlphaFoldDB" id="A0A388KLH3"/>
<evidence type="ECO:0000256" key="1">
    <source>
        <dbReference type="SAM" id="MobiDB-lite"/>
    </source>
</evidence>
<dbReference type="InterPro" id="IPR012337">
    <property type="entry name" value="RNaseH-like_sf"/>
</dbReference>
<feature type="region of interest" description="Disordered" evidence="1">
    <location>
        <begin position="350"/>
        <end position="545"/>
    </location>
</feature>
<evidence type="ECO:0000313" key="4">
    <source>
        <dbReference type="Proteomes" id="UP000265515"/>
    </source>
</evidence>
<protein>
    <recommendedName>
        <fullName evidence="2">HAT C-terminal dimerisation domain-containing protein</fullName>
    </recommendedName>
</protein>
<dbReference type="SUPFAM" id="SSF53098">
    <property type="entry name" value="Ribonuclease H-like"/>
    <property type="match status" value="1"/>
</dbReference>
<accession>A0A388KLH3</accession>
<dbReference type="GO" id="GO:0046983">
    <property type="term" value="F:protein dimerization activity"/>
    <property type="evidence" value="ECO:0007669"/>
    <property type="project" value="InterPro"/>
</dbReference>